<keyword evidence="2" id="KW-0732">Signal</keyword>
<dbReference type="VEuPathDB" id="FungiDB:MAPG_01142"/>
<sequence length="166" mass="18354">MGQVVWIASAFAWLLAGELTALAVGSVGTTSEWSYVSREPSPDARRASVSQHCYRRQLANSCPVTRRRTGHSGGMPIRLSLNVMIPSITGARPGKASWRRRQKGGGELVHGVQVQVQFDFQVARKEGVVVEKEWWMAQPHAHHLTHLLSPPRNAKPRPMSSQAADR</sequence>
<proteinExistence type="predicted"/>
<feature type="region of interest" description="Disordered" evidence="1">
    <location>
        <begin position="145"/>
        <end position="166"/>
    </location>
</feature>
<dbReference type="EMBL" id="ADBL01000269">
    <property type="status" value="NOT_ANNOTATED_CDS"/>
    <property type="molecule type" value="Genomic_DNA"/>
</dbReference>
<evidence type="ECO:0000313" key="4">
    <source>
        <dbReference type="EnsemblFungi" id="MAPG_01142T0"/>
    </source>
</evidence>
<accession>A0A0C4DMX5</accession>
<name>A0A0C4DMX5_MAGP6</name>
<evidence type="ECO:0000313" key="5">
    <source>
        <dbReference type="Proteomes" id="UP000011715"/>
    </source>
</evidence>
<evidence type="ECO:0000313" key="3">
    <source>
        <dbReference type="EMBL" id="KLU82063.1"/>
    </source>
</evidence>
<evidence type="ECO:0008006" key="6">
    <source>
        <dbReference type="Google" id="ProtNLM"/>
    </source>
</evidence>
<reference evidence="4" key="5">
    <citation type="submission" date="2015-06" db="UniProtKB">
        <authorList>
            <consortium name="EnsemblFungi"/>
        </authorList>
    </citation>
    <scope>IDENTIFICATION</scope>
    <source>
        <strain evidence="4">ATCC 64411</strain>
    </source>
</reference>
<evidence type="ECO:0000256" key="1">
    <source>
        <dbReference type="SAM" id="MobiDB-lite"/>
    </source>
</evidence>
<dbReference type="EMBL" id="GL876966">
    <property type="protein sequence ID" value="KLU82063.1"/>
    <property type="molecule type" value="Genomic_DNA"/>
</dbReference>
<organism evidence="4 5">
    <name type="scientific">Magnaporthiopsis poae (strain ATCC 64411 / 73-15)</name>
    <name type="common">Kentucky bluegrass fungus</name>
    <name type="synonym">Magnaporthe poae</name>
    <dbReference type="NCBI Taxonomy" id="644358"/>
    <lineage>
        <taxon>Eukaryota</taxon>
        <taxon>Fungi</taxon>
        <taxon>Dikarya</taxon>
        <taxon>Ascomycota</taxon>
        <taxon>Pezizomycotina</taxon>
        <taxon>Sordariomycetes</taxon>
        <taxon>Sordariomycetidae</taxon>
        <taxon>Magnaporthales</taxon>
        <taxon>Magnaporthaceae</taxon>
        <taxon>Magnaporthiopsis</taxon>
    </lineage>
</organism>
<reference evidence="3" key="3">
    <citation type="submission" date="2011-03" db="EMBL/GenBank/DDBJ databases">
        <title>Annotation of Magnaporthe poae ATCC 64411.</title>
        <authorList>
            <person name="Ma L.-J."/>
            <person name="Dead R."/>
            <person name="Young S.K."/>
            <person name="Zeng Q."/>
            <person name="Gargeya S."/>
            <person name="Fitzgerald M."/>
            <person name="Haas B."/>
            <person name="Abouelleil A."/>
            <person name="Alvarado L."/>
            <person name="Arachchi H.M."/>
            <person name="Berlin A."/>
            <person name="Brown A."/>
            <person name="Chapman S.B."/>
            <person name="Chen Z."/>
            <person name="Dunbar C."/>
            <person name="Freedman E."/>
            <person name="Gearin G."/>
            <person name="Gellesch M."/>
            <person name="Goldberg J."/>
            <person name="Griggs A."/>
            <person name="Gujja S."/>
            <person name="Heiman D."/>
            <person name="Howarth C."/>
            <person name="Larson L."/>
            <person name="Lui A."/>
            <person name="MacDonald P.J.P."/>
            <person name="Mehta T."/>
            <person name="Montmayeur A."/>
            <person name="Murphy C."/>
            <person name="Neiman D."/>
            <person name="Pearson M."/>
            <person name="Priest M."/>
            <person name="Roberts A."/>
            <person name="Saif S."/>
            <person name="Shea T."/>
            <person name="Shenoy N."/>
            <person name="Sisk P."/>
            <person name="Stolte C."/>
            <person name="Sykes S."/>
            <person name="Yandava C."/>
            <person name="Wortman J."/>
            <person name="Nusbaum C."/>
            <person name="Birren B."/>
        </authorList>
    </citation>
    <scope>NUCLEOTIDE SEQUENCE</scope>
    <source>
        <strain evidence="3">ATCC 64411</strain>
    </source>
</reference>
<keyword evidence="5" id="KW-1185">Reference proteome</keyword>
<reference evidence="4" key="4">
    <citation type="journal article" date="2015" name="G3 (Bethesda)">
        <title>Genome sequences of three phytopathogenic species of the Magnaporthaceae family of fungi.</title>
        <authorList>
            <person name="Okagaki L.H."/>
            <person name="Nunes C.C."/>
            <person name="Sailsbery J."/>
            <person name="Clay B."/>
            <person name="Brown D."/>
            <person name="John T."/>
            <person name="Oh Y."/>
            <person name="Young N."/>
            <person name="Fitzgerald M."/>
            <person name="Haas B.J."/>
            <person name="Zeng Q."/>
            <person name="Young S."/>
            <person name="Adiconis X."/>
            <person name="Fan L."/>
            <person name="Levin J.Z."/>
            <person name="Mitchell T.K."/>
            <person name="Okubara P.A."/>
            <person name="Farman M.L."/>
            <person name="Kohn L.M."/>
            <person name="Birren B."/>
            <person name="Ma L.-J."/>
            <person name="Dean R.A."/>
        </authorList>
    </citation>
    <scope>NUCLEOTIDE SEQUENCE</scope>
    <source>
        <strain evidence="4">ATCC 64411 / 73-15</strain>
    </source>
</reference>
<dbReference type="AlphaFoldDB" id="A0A0C4DMX5"/>
<protein>
    <recommendedName>
        <fullName evidence="6">Secreted protein</fullName>
    </recommendedName>
</protein>
<gene>
    <name evidence="3" type="ORF">MAPG_01142</name>
</gene>
<feature type="chain" id="PRO_5009385127" description="Secreted protein" evidence="2">
    <location>
        <begin position="17"/>
        <end position="166"/>
    </location>
</feature>
<reference evidence="5" key="2">
    <citation type="submission" date="2010-05" db="EMBL/GenBank/DDBJ databases">
        <title>The genome sequence of Magnaporthe poae strain ATCC 64411.</title>
        <authorList>
            <person name="Ma L.-J."/>
            <person name="Dead R."/>
            <person name="Young S."/>
            <person name="Zeng Q."/>
            <person name="Koehrsen M."/>
            <person name="Alvarado L."/>
            <person name="Berlin A."/>
            <person name="Chapman S.B."/>
            <person name="Chen Z."/>
            <person name="Freedman E."/>
            <person name="Gellesch M."/>
            <person name="Goldberg J."/>
            <person name="Griggs A."/>
            <person name="Gujja S."/>
            <person name="Heilman E.R."/>
            <person name="Heiman D."/>
            <person name="Hepburn T."/>
            <person name="Howarth C."/>
            <person name="Jen D."/>
            <person name="Larson L."/>
            <person name="Mehta T."/>
            <person name="Neiman D."/>
            <person name="Pearson M."/>
            <person name="Roberts A."/>
            <person name="Saif S."/>
            <person name="Shea T."/>
            <person name="Shenoy N."/>
            <person name="Sisk P."/>
            <person name="Stolte C."/>
            <person name="Sykes S."/>
            <person name="Walk T."/>
            <person name="White J."/>
            <person name="Yandava C."/>
            <person name="Haas B."/>
            <person name="Nusbaum C."/>
            <person name="Birren B."/>
        </authorList>
    </citation>
    <scope>NUCLEOTIDE SEQUENCE [LARGE SCALE GENOMIC DNA]</scope>
    <source>
        <strain evidence="5">ATCC 64411 / 73-15</strain>
    </source>
</reference>
<evidence type="ECO:0000256" key="2">
    <source>
        <dbReference type="SAM" id="SignalP"/>
    </source>
</evidence>
<feature type="signal peptide" evidence="2">
    <location>
        <begin position="1"/>
        <end position="16"/>
    </location>
</feature>
<reference evidence="3" key="1">
    <citation type="submission" date="2010-05" db="EMBL/GenBank/DDBJ databases">
        <title>The Genome Sequence of Magnaporthe poae strain ATCC 64411.</title>
        <authorList>
            <consortium name="The Broad Institute Genome Sequencing Platform"/>
            <consortium name="Broad Institute Genome Sequencing Center for Infectious Disease"/>
            <person name="Ma L.-J."/>
            <person name="Dead R."/>
            <person name="Young S."/>
            <person name="Zeng Q."/>
            <person name="Koehrsen M."/>
            <person name="Alvarado L."/>
            <person name="Berlin A."/>
            <person name="Chapman S.B."/>
            <person name="Chen Z."/>
            <person name="Freedman E."/>
            <person name="Gellesch M."/>
            <person name="Goldberg J."/>
            <person name="Griggs A."/>
            <person name="Gujja S."/>
            <person name="Heilman E.R."/>
            <person name="Heiman D."/>
            <person name="Hepburn T."/>
            <person name="Howarth C."/>
            <person name="Jen D."/>
            <person name="Larson L."/>
            <person name="Mehta T."/>
            <person name="Neiman D."/>
            <person name="Pearson M."/>
            <person name="Roberts A."/>
            <person name="Saif S."/>
            <person name="Shea T."/>
            <person name="Shenoy N."/>
            <person name="Sisk P."/>
            <person name="Stolte C."/>
            <person name="Sykes S."/>
            <person name="Walk T."/>
            <person name="White J."/>
            <person name="Yandava C."/>
            <person name="Haas B."/>
            <person name="Nusbaum C."/>
            <person name="Birren B."/>
        </authorList>
    </citation>
    <scope>NUCLEOTIDE SEQUENCE</scope>
    <source>
        <strain evidence="3">ATCC 64411</strain>
    </source>
</reference>
<dbReference type="EnsemblFungi" id="MAPG_01142T0">
    <property type="protein sequence ID" value="MAPG_01142T0"/>
    <property type="gene ID" value="MAPG_01142"/>
</dbReference>
<dbReference type="Proteomes" id="UP000011715">
    <property type="component" value="Unassembled WGS sequence"/>
</dbReference>